<keyword evidence="8" id="KW-1185">Reference proteome</keyword>
<dbReference type="RefSeq" id="WP_062320176.1">
    <property type="nucleotide sequence ID" value="NZ_BJWJ01000001.1"/>
</dbReference>
<dbReference type="Proteomes" id="UP000321773">
    <property type="component" value="Unassembled WGS sequence"/>
</dbReference>
<accession>A0A1I6P0F4</accession>
<evidence type="ECO:0000313" key="6">
    <source>
        <dbReference type="EMBL" id="SFS33664.1"/>
    </source>
</evidence>
<feature type="domain" description="PRD" evidence="4">
    <location>
        <begin position="173"/>
        <end position="282"/>
    </location>
</feature>
<dbReference type="PANTHER" id="PTHR30185:SF18">
    <property type="entry name" value="TRANSCRIPTIONAL REGULATOR MTLR"/>
    <property type="match status" value="1"/>
</dbReference>
<dbReference type="Proteomes" id="UP000199139">
    <property type="component" value="Unassembled WGS sequence"/>
</dbReference>
<reference evidence="5 8" key="2">
    <citation type="submission" date="2019-07" db="EMBL/GenBank/DDBJ databases">
        <title>Whole genome shotgun sequence of Halolactibacillus miurensis NBRC 100873.</title>
        <authorList>
            <person name="Hosoyama A."/>
            <person name="Uohara A."/>
            <person name="Ohji S."/>
            <person name="Ichikawa N."/>
        </authorList>
    </citation>
    <scope>NUCLEOTIDE SEQUENCE [LARGE SCALE GENOMIC DNA]</scope>
    <source>
        <strain evidence="5 8">NBRC 100873</strain>
    </source>
</reference>
<dbReference type="Pfam" id="PF00874">
    <property type="entry name" value="PRD"/>
    <property type="match status" value="2"/>
</dbReference>
<sequence length="282" mass="32918">MIVLRVFNNNAVVVEFEKDSGDKTEAVVIGPGLGFKKKTGDPIDPQYVEKIYYVQSELQNRFLNILNSTKEEHLYIADTVLSEAEKLGYEKTTVGIVALTEHISFAIERYLNNITLPNLMLNEIQSFYPKEYEIGEWAVNYIYKKLSLNLGQDEAGYITLHILNSMMNHNTKDTVDLLKFVSGTLELIERFYDINFENNLFDKNRLVTHLKFLAQRMFLNKVEGRKDVEDLYNYLINSNEKHREFAPKFLKYAEDTYNIKLDKGEIVYILIHITKFIKNDRS</sequence>
<dbReference type="Gene3D" id="1.10.1790.10">
    <property type="entry name" value="PRD domain"/>
    <property type="match status" value="2"/>
</dbReference>
<dbReference type="EMBL" id="BJWJ01000001">
    <property type="protein sequence ID" value="GEM03206.1"/>
    <property type="molecule type" value="Genomic_DNA"/>
</dbReference>
<dbReference type="SUPFAM" id="SSF50151">
    <property type="entry name" value="SacY-like RNA-binding domain"/>
    <property type="match status" value="1"/>
</dbReference>
<reference evidence="6 7" key="1">
    <citation type="submission" date="2016-10" db="EMBL/GenBank/DDBJ databases">
        <authorList>
            <person name="de Groot N.N."/>
        </authorList>
    </citation>
    <scope>NUCLEOTIDE SEQUENCE [LARGE SCALE GENOMIC DNA]</scope>
    <source>
        <strain evidence="6 7">DSM 17074</strain>
    </source>
</reference>
<keyword evidence="2" id="KW-0805">Transcription regulation</keyword>
<dbReference type="Pfam" id="PF03123">
    <property type="entry name" value="CAT_RBD"/>
    <property type="match status" value="1"/>
</dbReference>
<dbReference type="GO" id="GO:0006355">
    <property type="term" value="P:regulation of DNA-templated transcription"/>
    <property type="evidence" value="ECO:0007669"/>
    <property type="project" value="InterPro"/>
</dbReference>
<dbReference type="PANTHER" id="PTHR30185">
    <property type="entry name" value="CRYPTIC BETA-GLUCOSIDE BGL OPERON ANTITERMINATOR"/>
    <property type="match status" value="1"/>
</dbReference>
<dbReference type="InterPro" id="IPR036634">
    <property type="entry name" value="PRD_sf"/>
</dbReference>
<dbReference type="SUPFAM" id="SSF63520">
    <property type="entry name" value="PTS-regulatory domain, PRD"/>
    <property type="match status" value="2"/>
</dbReference>
<feature type="domain" description="PRD" evidence="4">
    <location>
        <begin position="68"/>
        <end position="172"/>
    </location>
</feature>
<evidence type="ECO:0000313" key="8">
    <source>
        <dbReference type="Proteomes" id="UP000321773"/>
    </source>
</evidence>
<dbReference type="InterPro" id="IPR050661">
    <property type="entry name" value="BglG_antiterminators"/>
</dbReference>
<dbReference type="InterPro" id="IPR004341">
    <property type="entry name" value="CAT_RNA-bd_dom"/>
</dbReference>
<dbReference type="GO" id="GO:0003723">
    <property type="term" value="F:RNA binding"/>
    <property type="evidence" value="ECO:0007669"/>
    <property type="project" value="InterPro"/>
</dbReference>
<evidence type="ECO:0000256" key="1">
    <source>
        <dbReference type="ARBA" id="ARBA00022737"/>
    </source>
</evidence>
<gene>
    <name evidence="5" type="ORF">HMI01_01940</name>
    <name evidence="6" type="ORF">SAMN05421668_101114</name>
</gene>
<dbReference type="PROSITE" id="PS51372">
    <property type="entry name" value="PRD_2"/>
    <property type="match status" value="2"/>
</dbReference>
<dbReference type="OrthoDB" id="9776005at2"/>
<proteinExistence type="predicted"/>
<organism evidence="6 7">
    <name type="scientific">Halolactibacillus miurensis</name>
    <dbReference type="NCBI Taxonomy" id="306541"/>
    <lineage>
        <taxon>Bacteria</taxon>
        <taxon>Bacillati</taxon>
        <taxon>Bacillota</taxon>
        <taxon>Bacilli</taxon>
        <taxon>Bacillales</taxon>
        <taxon>Bacillaceae</taxon>
        <taxon>Halolactibacillus</taxon>
    </lineage>
</organism>
<dbReference type="AlphaFoldDB" id="A0A1I6P0F4"/>
<evidence type="ECO:0000313" key="5">
    <source>
        <dbReference type="EMBL" id="GEM03206.1"/>
    </source>
</evidence>
<keyword evidence="3" id="KW-0804">Transcription</keyword>
<evidence type="ECO:0000313" key="7">
    <source>
        <dbReference type="Proteomes" id="UP000199139"/>
    </source>
</evidence>
<keyword evidence="1" id="KW-0677">Repeat</keyword>
<evidence type="ECO:0000256" key="3">
    <source>
        <dbReference type="ARBA" id="ARBA00023163"/>
    </source>
</evidence>
<dbReference type="EMBL" id="FPAI01000001">
    <property type="protein sequence ID" value="SFS33664.1"/>
    <property type="molecule type" value="Genomic_DNA"/>
</dbReference>
<dbReference type="InterPro" id="IPR011608">
    <property type="entry name" value="PRD"/>
</dbReference>
<dbReference type="SMART" id="SM01061">
    <property type="entry name" value="CAT_RBD"/>
    <property type="match status" value="1"/>
</dbReference>
<name>A0A1I6P0F4_9BACI</name>
<dbReference type="InterPro" id="IPR036650">
    <property type="entry name" value="CAT_RNA-bd_dom_sf"/>
</dbReference>
<protein>
    <submittedName>
        <fullName evidence="6">PRD domain-containing protein</fullName>
    </submittedName>
    <submittedName>
        <fullName evidence="5">Transcriptional antiterminator</fullName>
    </submittedName>
</protein>
<dbReference type="Gene3D" id="2.30.24.10">
    <property type="entry name" value="CAT RNA-binding domain"/>
    <property type="match status" value="1"/>
</dbReference>
<evidence type="ECO:0000256" key="2">
    <source>
        <dbReference type="ARBA" id="ARBA00023015"/>
    </source>
</evidence>
<evidence type="ECO:0000259" key="4">
    <source>
        <dbReference type="PROSITE" id="PS51372"/>
    </source>
</evidence>
<dbReference type="STRING" id="306541.SAMN05421668_101114"/>